<gene>
    <name evidence="5" type="ORF">IDJ77_24860</name>
</gene>
<protein>
    <submittedName>
        <fullName evidence="5">Helix-turn-helix transcriptional regulator</fullName>
    </submittedName>
</protein>
<keyword evidence="6" id="KW-1185">Reference proteome</keyword>
<proteinExistence type="predicted"/>
<dbReference type="Pfam" id="PF12833">
    <property type="entry name" value="HTH_18"/>
    <property type="match status" value="1"/>
</dbReference>
<dbReference type="InterPro" id="IPR009057">
    <property type="entry name" value="Homeodomain-like_sf"/>
</dbReference>
<dbReference type="RefSeq" id="WP_191191698.1">
    <property type="nucleotide sequence ID" value="NZ_JACWMY010000016.1"/>
</dbReference>
<evidence type="ECO:0000256" key="1">
    <source>
        <dbReference type="ARBA" id="ARBA00023015"/>
    </source>
</evidence>
<evidence type="ECO:0000259" key="4">
    <source>
        <dbReference type="PROSITE" id="PS01124"/>
    </source>
</evidence>
<dbReference type="PANTHER" id="PTHR43280">
    <property type="entry name" value="ARAC-FAMILY TRANSCRIPTIONAL REGULATOR"/>
    <property type="match status" value="1"/>
</dbReference>
<dbReference type="InterPro" id="IPR018060">
    <property type="entry name" value="HTH_AraC"/>
</dbReference>
<accession>A0ABR7WXP8</accession>
<dbReference type="SMART" id="SM00342">
    <property type="entry name" value="HTH_ARAC"/>
    <property type="match status" value="1"/>
</dbReference>
<dbReference type="Proteomes" id="UP000606600">
    <property type="component" value="Unassembled WGS sequence"/>
</dbReference>
<name>A0ABR7WXP8_9SPHI</name>
<feature type="domain" description="HTH araC/xylS-type" evidence="4">
    <location>
        <begin position="26"/>
        <end position="122"/>
    </location>
</feature>
<keyword evidence="1" id="KW-0805">Transcription regulation</keyword>
<dbReference type="PANTHER" id="PTHR43280:SF32">
    <property type="entry name" value="TRANSCRIPTIONAL REGULATORY PROTEIN"/>
    <property type="match status" value="1"/>
</dbReference>
<comment type="caution">
    <text evidence="5">The sequence shown here is derived from an EMBL/GenBank/DDBJ whole genome shotgun (WGS) entry which is preliminary data.</text>
</comment>
<organism evidence="5 6">
    <name type="scientific">Mucilaginibacter pankratovii</name>
    <dbReference type="NCBI Taxonomy" id="2772110"/>
    <lineage>
        <taxon>Bacteria</taxon>
        <taxon>Pseudomonadati</taxon>
        <taxon>Bacteroidota</taxon>
        <taxon>Sphingobacteriia</taxon>
        <taxon>Sphingobacteriales</taxon>
        <taxon>Sphingobacteriaceae</taxon>
        <taxon>Mucilaginibacter</taxon>
    </lineage>
</organism>
<dbReference type="SUPFAM" id="SSF46689">
    <property type="entry name" value="Homeodomain-like"/>
    <property type="match status" value="1"/>
</dbReference>
<evidence type="ECO:0000256" key="3">
    <source>
        <dbReference type="ARBA" id="ARBA00023163"/>
    </source>
</evidence>
<evidence type="ECO:0000313" key="5">
    <source>
        <dbReference type="EMBL" id="MBD1367066.1"/>
    </source>
</evidence>
<sequence>MPPVIPKKILARRHQITADFLKELDKHLDDIVQEKTTDMFEIRDFAEILHIHPTHLSNTIKLTTGKSPCFFFEKRIMDIAKNMLQQKTPIKQIAYLLTFDPSNFTKFFKRFEGVTPKEYKEQMFEGVAN</sequence>
<dbReference type="Gene3D" id="1.10.10.60">
    <property type="entry name" value="Homeodomain-like"/>
    <property type="match status" value="1"/>
</dbReference>
<evidence type="ECO:0000313" key="6">
    <source>
        <dbReference type="Proteomes" id="UP000606600"/>
    </source>
</evidence>
<keyword evidence="3" id="KW-0804">Transcription</keyword>
<dbReference type="PROSITE" id="PS01124">
    <property type="entry name" value="HTH_ARAC_FAMILY_2"/>
    <property type="match status" value="1"/>
</dbReference>
<dbReference type="EMBL" id="JACWMY010000016">
    <property type="protein sequence ID" value="MBD1367066.1"/>
    <property type="molecule type" value="Genomic_DNA"/>
</dbReference>
<reference evidence="5 6" key="1">
    <citation type="submission" date="2020-09" db="EMBL/GenBank/DDBJ databases">
        <title>Novel species of Mucilaginibacter isolated from a glacier on the Tibetan Plateau.</title>
        <authorList>
            <person name="Liu Q."/>
            <person name="Xin Y.-H."/>
        </authorList>
    </citation>
    <scope>NUCLEOTIDE SEQUENCE [LARGE SCALE GENOMIC DNA]</scope>
    <source>
        <strain evidence="5 6">ZT4R22</strain>
    </source>
</reference>
<evidence type="ECO:0000256" key="2">
    <source>
        <dbReference type="ARBA" id="ARBA00023125"/>
    </source>
</evidence>
<keyword evidence="2" id="KW-0238">DNA-binding</keyword>